<dbReference type="AlphaFoldDB" id="K0NKS3"/>
<feature type="region of interest" description="Disordered" evidence="1">
    <location>
        <begin position="223"/>
        <end position="294"/>
    </location>
</feature>
<dbReference type="KEGG" id="dto:TOL2_C32220"/>
<proteinExistence type="predicted"/>
<dbReference type="RefSeq" id="WP_014958569.1">
    <property type="nucleotide sequence ID" value="NC_018645.1"/>
</dbReference>
<dbReference type="EMBL" id="FO203503">
    <property type="protein sequence ID" value="CCK81380.1"/>
    <property type="molecule type" value="Genomic_DNA"/>
</dbReference>
<dbReference type="HOGENOM" id="CLU_945718_0_0_7"/>
<sequence length="294" mass="31440">MKKVILIVFVLFYLVSSALTEESQMLSQQAMESVQQQVREMSNLGIPEAQAREMLTLMIQNRFREQSRIHVQQVVMDTARAGLPTEPVMSKAIEGMAKQAKEQQIISAMKAVQSRYAYANQFAKSLSDDKKNINAITQALADSLAAGMNTKDLETVRTQLQVRTQSRQQTKNKADNDQLAMQTMLTVRTMSRLGVRTSDVSDILCQSLQNQYSHQEIKQLRSQIAQQTHQASSRQVARQHAKSIGKGGKSDNDSSGGSSNGGSGGSSNGGSGGSGGSGGGGNGGGGKGGGGNGR</sequence>
<feature type="compositionally biased region" description="Gly residues" evidence="1">
    <location>
        <begin position="258"/>
        <end position="294"/>
    </location>
</feature>
<feature type="compositionally biased region" description="Polar residues" evidence="1">
    <location>
        <begin position="223"/>
        <end position="236"/>
    </location>
</feature>
<protein>
    <submittedName>
        <fullName evidence="2">Conserved uncharacterized protein</fullName>
    </submittedName>
</protein>
<name>K0NKS3_DESTT</name>
<evidence type="ECO:0000313" key="2">
    <source>
        <dbReference type="EMBL" id="CCK81380.1"/>
    </source>
</evidence>
<dbReference type="OrthoDB" id="5419995at2"/>
<gene>
    <name evidence="2" type="ordered locus">TOL2_C32220</name>
</gene>
<evidence type="ECO:0000313" key="3">
    <source>
        <dbReference type="Proteomes" id="UP000007347"/>
    </source>
</evidence>
<evidence type="ECO:0000256" key="1">
    <source>
        <dbReference type="SAM" id="MobiDB-lite"/>
    </source>
</evidence>
<keyword evidence="3" id="KW-1185">Reference proteome</keyword>
<dbReference type="PATRIC" id="fig|651182.5.peg.3808"/>
<accession>K0NKS3</accession>
<organism evidence="2 3">
    <name type="scientific">Desulfobacula toluolica (strain DSM 7467 / Tol2)</name>
    <dbReference type="NCBI Taxonomy" id="651182"/>
    <lineage>
        <taxon>Bacteria</taxon>
        <taxon>Pseudomonadati</taxon>
        <taxon>Thermodesulfobacteriota</taxon>
        <taxon>Desulfobacteria</taxon>
        <taxon>Desulfobacterales</taxon>
        <taxon>Desulfobacteraceae</taxon>
        <taxon>Desulfobacula</taxon>
    </lineage>
</organism>
<reference evidence="2 3" key="1">
    <citation type="journal article" date="2013" name="Environ. Microbiol.">
        <title>Complete genome, catabolic sub-proteomes and key-metabolites of Desulfobacula toluolica Tol2, a marine, aromatic compound-degrading, sulfate-reducing bacterium.</title>
        <authorList>
            <person name="Wohlbrand L."/>
            <person name="Jacob J.H."/>
            <person name="Kube M."/>
            <person name="Mussmann M."/>
            <person name="Jarling R."/>
            <person name="Beck A."/>
            <person name="Amann R."/>
            <person name="Wilkes H."/>
            <person name="Reinhardt R."/>
            <person name="Rabus R."/>
        </authorList>
    </citation>
    <scope>NUCLEOTIDE SEQUENCE [LARGE SCALE GENOMIC DNA]</scope>
    <source>
        <strain evidence="3">DSM 7467 / Tol2</strain>
    </source>
</reference>
<dbReference type="Proteomes" id="UP000007347">
    <property type="component" value="Chromosome"/>
</dbReference>
<dbReference type="STRING" id="651182.TOL2_C32220"/>